<comment type="caution">
    <text evidence="16">The sequence shown here is derived from an EMBL/GenBank/DDBJ whole genome shotgun (WGS) entry which is preliminary data.</text>
</comment>
<keyword evidence="6" id="KW-0808">Transferase</keyword>
<dbReference type="Gene3D" id="3.30.40.10">
    <property type="entry name" value="Zinc/RING finger domain, C3HC4 (zinc finger)"/>
    <property type="match status" value="1"/>
</dbReference>
<feature type="repeat" description="ARM" evidence="12">
    <location>
        <begin position="412"/>
        <end position="458"/>
    </location>
</feature>
<feature type="region of interest" description="Disordered" evidence="13">
    <location>
        <begin position="821"/>
        <end position="840"/>
    </location>
</feature>
<evidence type="ECO:0000256" key="12">
    <source>
        <dbReference type="PROSITE-ProRule" id="PRU00259"/>
    </source>
</evidence>
<dbReference type="InterPro" id="IPR016024">
    <property type="entry name" value="ARM-type_fold"/>
</dbReference>
<dbReference type="GO" id="GO:0061630">
    <property type="term" value="F:ubiquitin protein ligase activity"/>
    <property type="evidence" value="ECO:0007669"/>
    <property type="project" value="UniProtKB-EC"/>
</dbReference>
<dbReference type="SMART" id="SM00504">
    <property type="entry name" value="Ubox"/>
    <property type="match status" value="1"/>
</dbReference>
<dbReference type="PROSITE" id="PS51754">
    <property type="entry name" value="OVATE"/>
    <property type="match status" value="1"/>
</dbReference>
<feature type="compositionally biased region" description="Low complexity" evidence="13">
    <location>
        <begin position="830"/>
        <end position="840"/>
    </location>
</feature>
<dbReference type="AlphaFoldDB" id="A0A8J5Z3V4"/>
<keyword evidence="11" id="KW-0539">Nucleus</keyword>
<comment type="subcellular location">
    <subcellularLocation>
        <location evidence="2">Nucleus</location>
    </subcellularLocation>
</comment>
<accession>A0A8J5Z3V4</accession>
<dbReference type="OrthoDB" id="629492at2759"/>
<dbReference type="PROSITE" id="PS50176">
    <property type="entry name" value="ARM_REPEAT"/>
    <property type="match status" value="1"/>
</dbReference>
<dbReference type="InterPro" id="IPR006458">
    <property type="entry name" value="Ovate_C"/>
</dbReference>
<evidence type="ECO:0000256" key="7">
    <source>
        <dbReference type="ARBA" id="ARBA00022737"/>
    </source>
</evidence>
<evidence type="ECO:0000256" key="8">
    <source>
        <dbReference type="ARBA" id="ARBA00022786"/>
    </source>
</evidence>
<evidence type="ECO:0000256" key="9">
    <source>
        <dbReference type="ARBA" id="ARBA00023015"/>
    </source>
</evidence>
<dbReference type="GO" id="GO:0016567">
    <property type="term" value="P:protein ubiquitination"/>
    <property type="evidence" value="ECO:0007669"/>
    <property type="project" value="UniProtKB-UniPathway"/>
</dbReference>
<evidence type="ECO:0000313" key="17">
    <source>
        <dbReference type="Proteomes" id="UP000701853"/>
    </source>
</evidence>
<dbReference type="PROSITE" id="PS51698">
    <property type="entry name" value="U_BOX"/>
    <property type="match status" value="1"/>
</dbReference>
<keyword evidence="17" id="KW-1185">Reference proteome</keyword>
<comment type="pathway">
    <text evidence="3">Protein modification; protein ubiquitination.</text>
</comment>
<dbReference type="Pfam" id="PF25598">
    <property type="entry name" value="ARM_PUB"/>
    <property type="match status" value="1"/>
</dbReference>
<evidence type="ECO:0000256" key="6">
    <source>
        <dbReference type="ARBA" id="ARBA00022679"/>
    </source>
</evidence>
<keyword evidence="8" id="KW-0833">Ubl conjugation pathway</keyword>
<evidence type="ECO:0000256" key="10">
    <source>
        <dbReference type="ARBA" id="ARBA00023163"/>
    </source>
</evidence>
<dbReference type="InterPro" id="IPR045210">
    <property type="entry name" value="RING-Ubox_PUB"/>
</dbReference>
<keyword evidence="10" id="KW-0804">Transcription</keyword>
<reference evidence="16 17" key="1">
    <citation type="journal article" date="2021" name="bioRxiv">
        <title>The Gossypium anomalum genome as a resource for cotton improvement and evolutionary analysis of hybrid incompatibility.</title>
        <authorList>
            <person name="Grover C.E."/>
            <person name="Yuan D."/>
            <person name="Arick M.A."/>
            <person name="Miller E.R."/>
            <person name="Hu G."/>
            <person name="Peterson D.G."/>
            <person name="Wendel J.F."/>
            <person name="Udall J.A."/>
        </authorList>
    </citation>
    <scope>NUCLEOTIDE SEQUENCE [LARGE SCALE GENOMIC DNA]</scope>
    <source>
        <strain evidence="16">JFW-Udall</strain>
        <tissue evidence="16">Leaf</tissue>
    </source>
</reference>
<evidence type="ECO:0000256" key="13">
    <source>
        <dbReference type="SAM" id="MobiDB-lite"/>
    </source>
</evidence>
<dbReference type="Pfam" id="PF04844">
    <property type="entry name" value="Ovate"/>
    <property type="match status" value="1"/>
</dbReference>
<evidence type="ECO:0000256" key="1">
    <source>
        <dbReference type="ARBA" id="ARBA00000900"/>
    </source>
</evidence>
<dbReference type="Pfam" id="PF25368">
    <property type="entry name" value="PUB10_N"/>
    <property type="match status" value="1"/>
</dbReference>
<dbReference type="CDD" id="cd16664">
    <property type="entry name" value="RING-Ubox_PUB"/>
    <property type="match status" value="1"/>
</dbReference>
<dbReference type="InterPro" id="IPR058678">
    <property type="entry name" value="ARM_PUB"/>
</dbReference>
<dbReference type="InterPro" id="IPR011989">
    <property type="entry name" value="ARM-like"/>
</dbReference>
<dbReference type="UniPathway" id="UPA00143"/>
<dbReference type="InterPro" id="IPR013083">
    <property type="entry name" value="Znf_RING/FYVE/PHD"/>
</dbReference>
<dbReference type="FunFam" id="3.30.40.10:FF:000562">
    <property type="entry name" value="RING-type E3 ubiquitin transferase"/>
    <property type="match status" value="1"/>
</dbReference>
<feature type="compositionally biased region" description="Basic residues" evidence="13">
    <location>
        <begin position="681"/>
        <end position="692"/>
    </location>
</feature>
<proteinExistence type="predicted"/>
<evidence type="ECO:0000259" key="15">
    <source>
        <dbReference type="PROSITE" id="PS51754"/>
    </source>
</evidence>
<dbReference type="PANTHER" id="PTHR23315">
    <property type="entry name" value="U BOX DOMAIN-CONTAINING"/>
    <property type="match status" value="1"/>
</dbReference>
<evidence type="ECO:0000256" key="11">
    <source>
        <dbReference type="ARBA" id="ARBA00023242"/>
    </source>
</evidence>
<dbReference type="GO" id="GO:0005634">
    <property type="term" value="C:nucleus"/>
    <property type="evidence" value="ECO:0007669"/>
    <property type="project" value="UniProtKB-SubCell"/>
</dbReference>
<dbReference type="Gene3D" id="1.25.10.10">
    <property type="entry name" value="Leucine-rich Repeat Variant"/>
    <property type="match status" value="1"/>
</dbReference>
<feature type="domain" description="OVATE" evidence="15">
    <location>
        <begin position="850"/>
        <end position="909"/>
    </location>
</feature>
<dbReference type="GO" id="GO:0045892">
    <property type="term" value="P:negative regulation of DNA-templated transcription"/>
    <property type="evidence" value="ECO:0007669"/>
    <property type="project" value="UniProtKB-ARBA"/>
</dbReference>
<dbReference type="SMART" id="SM00185">
    <property type="entry name" value="ARM"/>
    <property type="match status" value="1"/>
</dbReference>
<dbReference type="FunFam" id="1.25.10.10:FF:001089">
    <property type="entry name" value="RING-type E3 ubiquitin transferase"/>
    <property type="match status" value="1"/>
</dbReference>
<evidence type="ECO:0000313" key="16">
    <source>
        <dbReference type="EMBL" id="KAG8499994.1"/>
    </source>
</evidence>
<keyword evidence="9" id="KW-0805">Transcription regulation</keyword>
<feature type="domain" description="U-box" evidence="14">
    <location>
        <begin position="270"/>
        <end position="344"/>
    </location>
</feature>
<evidence type="ECO:0000256" key="2">
    <source>
        <dbReference type="ARBA" id="ARBA00004123"/>
    </source>
</evidence>
<dbReference type="NCBIfam" id="TIGR01568">
    <property type="entry name" value="A_thal_3678"/>
    <property type="match status" value="1"/>
</dbReference>
<comment type="catalytic activity">
    <reaction evidence="1">
        <text>S-ubiquitinyl-[E2 ubiquitin-conjugating enzyme]-L-cysteine + [acceptor protein]-L-lysine = [E2 ubiquitin-conjugating enzyme]-L-cysteine + N(6)-ubiquitinyl-[acceptor protein]-L-lysine.</text>
        <dbReference type="EC" id="2.3.2.27"/>
    </reaction>
</comment>
<dbReference type="EC" id="2.3.2.27" evidence="4"/>
<dbReference type="SUPFAM" id="SSF57850">
    <property type="entry name" value="RING/U-box"/>
    <property type="match status" value="1"/>
</dbReference>
<evidence type="ECO:0000259" key="14">
    <source>
        <dbReference type="PROSITE" id="PS51698"/>
    </source>
</evidence>
<keyword evidence="5" id="KW-0678">Repressor</keyword>
<feature type="region of interest" description="Disordered" evidence="13">
    <location>
        <begin position="675"/>
        <end position="740"/>
    </location>
</feature>
<protein>
    <recommendedName>
        <fullName evidence="4">RING-type E3 ubiquitin transferase</fullName>
        <ecNumber evidence="4">2.3.2.27</ecNumber>
    </recommendedName>
</protein>
<evidence type="ECO:0000256" key="5">
    <source>
        <dbReference type="ARBA" id="ARBA00022491"/>
    </source>
</evidence>
<evidence type="ECO:0000256" key="3">
    <source>
        <dbReference type="ARBA" id="ARBA00004906"/>
    </source>
</evidence>
<dbReference type="PANTHER" id="PTHR23315:SF63">
    <property type="entry name" value="U-BOX DOMAIN-CONTAINING PROTEIN 16"/>
    <property type="match status" value="1"/>
</dbReference>
<gene>
    <name evidence="16" type="ORF">CXB51_006408</name>
</gene>
<dbReference type="Proteomes" id="UP000701853">
    <property type="component" value="Chromosome 3"/>
</dbReference>
<dbReference type="InterPro" id="IPR000225">
    <property type="entry name" value="Armadillo"/>
</dbReference>
<keyword evidence="7" id="KW-0677">Repeat</keyword>
<feature type="compositionally biased region" description="Low complexity" evidence="13">
    <location>
        <begin position="722"/>
        <end position="740"/>
    </location>
</feature>
<dbReference type="SUPFAM" id="SSF48371">
    <property type="entry name" value="ARM repeat"/>
    <property type="match status" value="1"/>
</dbReference>
<name>A0A8J5Z3V4_9ROSI</name>
<organism evidence="16 17">
    <name type="scientific">Gossypium anomalum</name>
    <dbReference type="NCBI Taxonomy" id="47600"/>
    <lineage>
        <taxon>Eukaryota</taxon>
        <taxon>Viridiplantae</taxon>
        <taxon>Streptophyta</taxon>
        <taxon>Embryophyta</taxon>
        <taxon>Tracheophyta</taxon>
        <taxon>Spermatophyta</taxon>
        <taxon>Magnoliopsida</taxon>
        <taxon>eudicotyledons</taxon>
        <taxon>Gunneridae</taxon>
        <taxon>Pentapetalae</taxon>
        <taxon>rosids</taxon>
        <taxon>malvids</taxon>
        <taxon>Malvales</taxon>
        <taxon>Malvaceae</taxon>
        <taxon>Malvoideae</taxon>
        <taxon>Gossypium</taxon>
    </lineage>
</organism>
<dbReference type="InterPro" id="IPR003613">
    <property type="entry name" value="Ubox_domain"/>
</dbReference>
<dbReference type="Pfam" id="PF04564">
    <property type="entry name" value="U-box"/>
    <property type="match status" value="1"/>
</dbReference>
<dbReference type="InterPro" id="IPR057623">
    <property type="entry name" value="PUB12-19-like_N"/>
</dbReference>
<sequence>MAVSPHAFPPRKRRPSAGAFVSPKLADINLVKSLLSLSQEISSFKPFQCLLKRNSVSAINKSKLLSILFDELIKNPASVFFSPSTLLCFEEMYIVLQRIKTLLEDCSNGSKMWMLMQIQVLSNNFHELTLELSTLLDIFPFKEIELSQDVEELVVLVRKQCGKSKPVVDPGDVFLRREVLTMLDRIEKEIVPDQLKLKKVIEDLGLRDGSSCREEIESLQDEIQNQVDEKSKSDIVSLIGLVRYANCVLFGSSTASKPDHRRQKSTSDLTIPPDFRCPITLELMRDPVVVATGQTYDRESINLWIESGHSTCPKTGQTLIHTNLIPNRALRNLIAMWCREQGIPFETVGNNEKVNSVKGTKAAFEATKMTVSFLVNKLSGSQTMEAANGVVYELRALSKTDSDSRACIAEAGAIPILVRYLGSSVGLEHPNLQVNAVTTILNLSILEANKTRIVETDGALNGVIEVLRSGATWEAKGNAAATIFSLSGIHAYRKGLGRKTRVIKGLLDLAKDGPTSSQKDALVAILNLAGDRETVGRLVEGGVIQMVSGVIDELPEEAVTILEAVTRRGGLAAIAAAFNIIKKLGVILREGSDNARESAAATLVTMCRKGGPEMVAELAMIPGIERIIWEVMGGGTARGRRKAATLLRILRRWAAGLDLDTNNVVDSSNMITMTVDQPLRKSTKKRNPRRNFRSPPSKVLTSSVSAGCSCRETIKNKPDSPPEYSASSSSSLSSSDDSSLPQESFDNLVWSSSKANDDIISDADVKKMDEFLPELELPPIVTKPAKFNDMVKDIKNKTKKFGHSPSGVKLRVNSPKIANRRLAQGHARRSISSNSSSSSSRRSLSESFAVVKSSVNPQRDFKESMVEMIMENNIRASKDLEDLLACYLSLNSDEYHEIIIKVFKQIWFDLIDVR</sequence>
<evidence type="ECO:0000256" key="4">
    <source>
        <dbReference type="ARBA" id="ARBA00012483"/>
    </source>
</evidence>
<dbReference type="EMBL" id="JAHUZN010000003">
    <property type="protein sequence ID" value="KAG8499994.1"/>
    <property type="molecule type" value="Genomic_DNA"/>
</dbReference>